<dbReference type="AlphaFoldDB" id="A0A6A6TNB3"/>
<protein>
    <submittedName>
        <fullName evidence="1">Uncharacterized protein</fullName>
    </submittedName>
</protein>
<evidence type="ECO:0000313" key="1">
    <source>
        <dbReference type="EMBL" id="KAF2660697.1"/>
    </source>
</evidence>
<proteinExistence type="predicted"/>
<keyword evidence="2" id="KW-1185">Reference proteome</keyword>
<sequence>MDAEADAGTAGRMSGNDDWAACLHFIPEDASHYGRITRSSTSRKFSISYSSVYEHGRAMEQYRAPYKASRLA</sequence>
<evidence type="ECO:0000313" key="2">
    <source>
        <dbReference type="Proteomes" id="UP000799324"/>
    </source>
</evidence>
<accession>A0A6A6TNB3</accession>
<organism evidence="1 2">
    <name type="scientific">Lophiostoma macrostomum CBS 122681</name>
    <dbReference type="NCBI Taxonomy" id="1314788"/>
    <lineage>
        <taxon>Eukaryota</taxon>
        <taxon>Fungi</taxon>
        <taxon>Dikarya</taxon>
        <taxon>Ascomycota</taxon>
        <taxon>Pezizomycotina</taxon>
        <taxon>Dothideomycetes</taxon>
        <taxon>Pleosporomycetidae</taxon>
        <taxon>Pleosporales</taxon>
        <taxon>Lophiostomataceae</taxon>
        <taxon>Lophiostoma</taxon>
    </lineage>
</organism>
<gene>
    <name evidence="1" type="ORF">K491DRAFT_688146</name>
</gene>
<reference evidence="1" key="1">
    <citation type="journal article" date="2020" name="Stud. Mycol.">
        <title>101 Dothideomycetes genomes: a test case for predicting lifestyles and emergence of pathogens.</title>
        <authorList>
            <person name="Haridas S."/>
            <person name="Albert R."/>
            <person name="Binder M."/>
            <person name="Bloem J."/>
            <person name="Labutti K."/>
            <person name="Salamov A."/>
            <person name="Andreopoulos B."/>
            <person name="Baker S."/>
            <person name="Barry K."/>
            <person name="Bills G."/>
            <person name="Bluhm B."/>
            <person name="Cannon C."/>
            <person name="Castanera R."/>
            <person name="Culley D."/>
            <person name="Daum C."/>
            <person name="Ezra D."/>
            <person name="Gonzalez J."/>
            <person name="Henrissat B."/>
            <person name="Kuo A."/>
            <person name="Liang C."/>
            <person name="Lipzen A."/>
            <person name="Lutzoni F."/>
            <person name="Magnuson J."/>
            <person name="Mondo S."/>
            <person name="Nolan M."/>
            <person name="Ohm R."/>
            <person name="Pangilinan J."/>
            <person name="Park H.-J."/>
            <person name="Ramirez L."/>
            <person name="Alfaro M."/>
            <person name="Sun H."/>
            <person name="Tritt A."/>
            <person name="Yoshinaga Y."/>
            <person name="Zwiers L.-H."/>
            <person name="Turgeon B."/>
            <person name="Goodwin S."/>
            <person name="Spatafora J."/>
            <person name="Crous P."/>
            <person name="Grigoriev I."/>
        </authorList>
    </citation>
    <scope>NUCLEOTIDE SEQUENCE</scope>
    <source>
        <strain evidence="1">CBS 122681</strain>
    </source>
</reference>
<dbReference type="EMBL" id="MU004298">
    <property type="protein sequence ID" value="KAF2660697.1"/>
    <property type="molecule type" value="Genomic_DNA"/>
</dbReference>
<name>A0A6A6TNB3_9PLEO</name>
<dbReference type="Proteomes" id="UP000799324">
    <property type="component" value="Unassembled WGS sequence"/>
</dbReference>